<dbReference type="Proteomes" id="UP000599688">
    <property type="component" value="Unassembled WGS sequence"/>
</dbReference>
<reference evidence="2 3" key="1">
    <citation type="journal article" date="2014" name="Int. J. Syst. Evol. Microbiol.">
        <title>Complete genome sequence of Corynebacterium casei LMG S-19264T (=DSM 44701T), isolated from a smear-ripened cheese.</title>
        <authorList>
            <consortium name="US DOE Joint Genome Institute (JGI-PGF)"/>
            <person name="Walter F."/>
            <person name="Albersmeier A."/>
            <person name="Kalinowski J."/>
            <person name="Ruckert C."/>
        </authorList>
    </citation>
    <scope>NUCLEOTIDE SEQUENCE [LARGE SCALE GENOMIC DNA]</scope>
    <source>
        <strain evidence="2 3">CGMCC 1.12925</strain>
    </source>
</reference>
<organism evidence="2 3">
    <name type="scientific">Psychroflexus salis</name>
    <dbReference type="NCBI Taxonomy" id="1526574"/>
    <lineage>
        <taxon>Bacteria</taxon>
        <taxon>Pseudomonadati</taxon>
        <taxon>Bacteroidota</taxon>
        <taxon>Flavobacteriia</taxon>
        <taxon>Flavobacteriales</taxon>
        <taxon>Flavobacteriaceae</taxon>
        <taxon>Psychroflexus</taxon>
    </lineage>
</organism>
<evidence type="ECO:0000313" key="3">
    <source>
        <dbReference type="Proteomes" id="UP000599688"/>
    </source>
</evidence>
<dbReference type="AlphaFoldDB" id="A0A916ZVE6"/>
<feature type="compositionally biased region" description="Basic and acidic residues" evidence="1">
    <location>
        <begin position="223"/>
        <end position="232"/>
    </location>
</feature>
<comment type="caution">
    <text evidence="2">The sequence shown here is derived from an EMBL/GenBank/DDBJ whole genome shotgun (WGS) entry which is preliminary data.</text>
</comment>
<keyword evidence="3" id="KW-1185">Reference proteome</keyword>
<evidence type="ECO:0000313" key="2">
    <source>
        <dbReference type="EMBL" id="GGE14596.1"/>
    </source>
</evidence>
<feature type="region of interest" description="Disordered" evidence="1">
    <location>
        <begin position="223"/>
        <end position="244"/>
    </location>
</feature>
<dbReference type="InterPro" id="IPR005901">
    <property type="entry name" value="GLPGLI"/>
</dbReference>
<sequence length="244" mass="28241">MEHSFQGFKLLHMRHLFLISFFFILSISFAQVAGTISYTLSLDKERATKKIKNNKSDSNSNLFILKQINEFEKVEAKLIFNKHESSYKVVESLDSDSNNNFNLFEAKAGAKSEFYSDILNDIYFYTSLFDDSQLVAYPKFKWNIKNEFKNILGFECQKAEIISSDDKNRVAWFTKDISVPFGPLRYHGLPGLVLLYEEDGGLLILEAVDISFDDHIEIKKPEGKLTDEESHKKDLRKKSSLYEN</sequence>
<accession>A0A916ZVE6</accession>
<gene>
    <name evidence="2" type="ORF">GCM10010831_14940</name>
</gene>
<dbReference type="NCBIfam" id="TIGR01200">
    <property type="entry name" value="GLPGLI"/>
    <property type="match status" value="1"/>
</dbReference>
<feature type="compositionally biased region" description="Basic residues" evidence="1">
    <location>
        <begin position="233"/>
        <end position="244"/>
    </location>
</feature>
<dbReference type="Pfam" id="PF09697">
    <property type="entry name" value="Porph_ging"/>
    <property type="match status" value="1"/>
</dbReference>
<proteinExistence type="predicted"/>
<name>A0A916ZVE6_9FLAO</name>
<dbReference type="EMBL" id="BMGL01000008">
    <property type="protein sequence ID" value="GGE14596.1"/>
    <property type="molecule type" value="Genomic_DNA"/>
</dbReference>
<protein>
    <submittedName>
        <fullName evidence="2">GLPGLI family protein</fullName>
    </submittedName>
</protein>
<evidence type="ECO:0000256" key="1">
    <source>
        <dbReference type="SAM" id="MobiDB-lite"/>
    </source>
</evidence>